<evidence type="ECO:0000256" key="14">
    <source>
        <dbReference type="ARBA" id="ARBA00023328"/>
    </source>
</evidence>
<accession>A0ABP0ZKJ9</accession>
<keyword evidence="7" id="KW-0963">Cytoplasm</keyword>
<evidence type="ECO:0000256" key="5">
    <source>
        <dbReference type="ARBA" id="ARBA00016329"/>
    </source>
</evidence>
<proteinExistence type="inferred from homology"/>
<evidence type="ECO:0000256" key="12">
    <source>
        <dbReference type="ARBA" id="ARBA00023212"/>
    </source>
</evidence>
<keyword evidence="9" id="KW-0131">Cell cycle</keyword>
<evidence type="ECO:0000256" key="1">
    <source>
        <dbReference type="ARBA" id="ARBA00004123"/>
    </source>
</evidence>
<dbReference type="PANTHER" id="PTHR28262:SF1">
    <property type="entry name" value="DASH COMPLEX SUBUNIT SPC19"/>
    <property type="match status" value="1"/>
</dbReference>
<protein>
    <recommendedName>
        <fullName evidence="5">DASH complex subunit SPC19</fullName>
    </recommendedName>
    <alternativeName>
        <fullName evidence="15">Outer kinetochore protein SPC19</fullName>
    </alternativeName>
</protein>
<dbReference type="Proteomes" id="UP001497383">
    <property type="component" value="Chromosome 3"/>
</dbReference>
<evidence type="ECO:0000256" key="8">
    <source>
        <dbReference type="ARBA" id="ARBA00022701"/>
    </source>
</evidence>
<evidence type="ECO:0000256" key="16">
    <source>
        <dbReference type="ARBA" id="ARBA00046633"/>
    </source>
</evidence>
<keyword evidence="6" id="KW-0158">Chromosome</keyword>
<comment type="subcellular location">
    <subcellularLocation>
        <location evidence="3">Chromosome</location>
        <location evidence="3">Centromere</location>
        <location evidence="3">Kinetochore</location>
    </subcellularLocation>
    <subcellularLocation>
        <location evidence="2">Cytoplasm</location>
        <location evidence="2">Cytoskeleton</location>
        <location evidence="2">Spindle</location>
    </subcellularLocation>
    <subcellularLocation>
        <location evidence="1">Nucleus</location>
    </subcellularLocation>
</comment>
<evidence type="ECO:0000313" key="19">
    <source>
        <dbReference type="Proteomes" id="UP001497383"/>
    </source>
</evidence>
<comment type="subunit">
    <text evidence="16">Component of the DASH complex consisting of ASK1, DAD1, DAD2, DAD3, DAD4, DAM1, DUO1, HSK3, SPC19 and SPC34, with a stoichiometry of one copy of each subunit per complex. Multiple DASH complexes oligomerize to form a ring that encircles spindle microtubules and organizes the rod-like NDC80 complexes of the outer kinetochore. DASH complex oligomerization strengthens microtubule attachments. On cytoplasmic microtubules, DASH complexes appear to form patches instead of rings.</text>
</comment>
<evidence type="ECO:0000256" key="3">
    <source>
        <dbReference type="ARBA" id="ARBA00004629"/>
    </source>
</evidence>
<evidence type="ECO:0000256" key="11">
    <source>
        <dbReference type="ARBA" id="ARBA00022838"/>
    </source>
</evidence>
<dbReference type="Pfam" id="PF08287">
    <property type="entry name" value="DASH_Spc19"/>
    <property type="match status" value="1"/>
</dbReference>
<keyword evidence="10" id="KW-0159">Chromosome partition</keyword>
<keyword evidence="8" id="KW-0493">Microtubule</keyword>
<keyword evidence="11" id="KW-0995">Kinetochore</keyword>
<keyword evidence="12" id="KW-0206">Cytoskeleton</keyword>
<evidence type="ECO:0000256" key="17">
    <source>
        <dbReference type="SAM" id="MobiDB-lite"/>
    </source>
</evidence>
<evidence type="ECO:0000256" key="15">
    <source>
        <dbReference type="ARBA" id="ARBA00032583"/>
    </source>
</evidence>
<organism evidence="18 19">
    <name type="scientific">Lodderomyces beijingensis</name>
    <dbReference type="NCBI Taxonomy" id="1775926"/>
    <lineage>
        <taxon>Eukaryota</taxon>
        <taxon>Fungi</taxon>
        <taxon>Dikarya</taxon>
        <taxon>Ascomycota</taxon>
        <taxon>Saccharomycotina</taxon>
        <taxon>Pichiomycetes</taxon>
        <taxon>Debaryomycetaceae</taxon>
        <taxon>Candida/Lodderomyces clade</taxon>
        <taxon>Lodderomyces</taxon>
    </lineage>
</organism>
<evidence type="ECO:0000256" key="4">
    <source>
        <dbReference type="ARBA" id="ARBA00008952"/>
    </source>
</evidence>
<dbReference type="GeneID" id="92208085"/>
<keyword evidence="19" id="KW-1185">Reference proteome</keyword>
<dbReference type="RefSeq" id="XP_066829827.1">
    <property type="nucleotide sequence ID" value="XM_066972937.1"/>
</dbReference>
<keyword evidence="13" id="KW-0539">Nucleus</keyword>
<evidence type="ECO:0000256" key="9">
    <source>
        <dbReference type="ARBA" id="ARBA00022776"/>
    </source>
</evidence>
<reference evidence="18 19" key="1">
    <citation type="submission" date="2024-03" db="EMBL/GenBank/DDBJ databases">
        <authorList>
            <person name="Brejova B."/>
        </authorList>
    </citation>
    <scope>NUCLEOTIDE SEQUENCE [LARGE SCALE GENOMIC DNA]</scope>
    <source>
        <strain evidence="18 19">CBS 14171</strain>
    </source>
</reference>
<comment type="similarity">
    <text evidence="4">Belongs to the DASH complex SPC19 family.</text>
</comment>
<keyword evidence="9" id="KW-0498">Mitosis</keyword>
<dbReference type="EMBL" id="OZ022407">
    <property type="protein sequence ID" value="CAK9438665.1"/>
    <property type="molecule type" value="Genomic_DNA"/>
</dbReference>
<feature type="region of interest" description="Disordered" evidence="17">
    <location>
        <begin position="1"/>
        <end position="22"/>
    </location>
</feature>
<gene>
    <name evidence="18" type="ORF">LODBEIA_P28890</name>
</gene>
<keyword evidence="9" id="KW-0132">Cell division</keyword>
<feature type="compositionally biased region" description="Low complexity" evidence="17">
    <location>
        <begin position="9"/>
        <end position="22"/>
    </location>
</feature>
<keyword evidence="14" id="KW-0137">Centromere</keyword>
<dbReference type="PANTHER" id="PTHR28262">
    <property type="entry name" value="DASH COMPLEX SUBUNIT SPC19"/>
    <property type="match status" value="1"/>
</dbReference>
<evidence type="ECO:0000256" key="13">
    <source>
        <dbReference type="ARBA" id="ARBA00023242"/>
    </source>
</evidence>
<evidence type="ECO:0000256" key="10">
    <source>
        <dbReference type="ARBA" id="ARBA00022829"/>
    </source>
</evidence>
<dbReference type="InterPro" id="IPR013251">
    <property type="entry name" value="DASH_Spc19"/>
</dbReference>
<evidence type="ECO:0000313" key="18">
    <source>
        <dbReference type="EMBL" id="CAK9438665.1"/>
    </source>
</evidence>
<evidence type="ECO:0000256" key="7">
    <source>
        <dbReference type="ARBA" id="ARBA00022490"/>
    </source>
</evidence>
<sequence>MSGNRHQQQRQQGQDPFNASLNNLESCNNSLRESIRLLRNSSALIEESVSDTHRVSKALSTRKVFALVPEHDLEDAKQCYKSNITPQVHRQLDRLQDEVKSLQSKRGHLQSKLKLTRTRLRHCEQQQQGETSGGDSDVDFESLLNDRNYDQLKVRKFQTLRYKKNRLQYTLSRIKSVGAST</sequence>
<name>A0ABP0ZKJ9_9ASCO</name>
<evidence type="ECO:0000256" key="2">
    <source>
        <dbReference type="ARBA" id="ARBA00004186"/>
    </source>
</evidence>
<evidence type="ECO:0000256" key="6">
    <source>
        <dbReference type="ARBA" id="ARBA00022454"/>
    </source>
</evidence>